<organism evidence="2 3">
    <name type="scientific">Paractinoplanes toevensis</name>
    <dbReference type="NCBI Taxonomy" id="571911"/>
    <lineage>
        <taxon>Bacteria</taxon>
        <taxon>Bacillati</taxon>
        <taxon>Actinomycetota</taxon>
        <taxon>Actinomycetes</taxon>
        <taxon>Micromonosporales</taxon>
        <taxon>Micromonosporaceae</taxon>
        <taxon>Paractinoplanes</taxon>
    </lineage>
</organism>
<name>A0A919TBA2_9ACTN</name>
<feature type="transmembrane region" description="Helical" evidence="1">
    <location>
        <begin position="522"/>
        <end position="544"/>
    </location>
</feature>
<evidence type="ECO:0000313" key="3">
    <source>
        <dbReference type="Proteomes" id="UP000677082"/>
    </source>
</evidence>
<reference evidence="2 3" key="1">
    <citation type="submission" date="2021-03" db="EMBL/GenBank/DDBJ databases">
        <title>Whole genome shotgun sequence of Actinoplanes toevensis NBRC 105298.</title>
        <authorList>
            <person name="Komaki H."/>
            <person name="Tamura T."/>
        </authorList>
    </citation>
    <scope>NUCLEOTIDE SEQUENCE [LARGE SCALE GENOMIC DNA]</scope>
    <source>
        <strain evidence="2 3">NBRC 105298</strain>
    </source>
</reference>
<evidence type="ECO:0000256" key="1">
    <source>
        <dbReference type="SAM" id="Phobius"/>
    </source>
</evidence>
<protein>
    <submittedName>
        <fullName evidence="2">Uncharacterized protein</fullName>
    </submittedName>
</protein>
<sequence>MTVHVRGHTAVAERTGDGPLDHLRTLIRALPVPTAPMTFPSREAALGLALMDLSFRLDHLARLSEHLTLMDRGHMSRAISVDVDLDLISGRLRDTLIVPGDTALWVPVSRYSRRDLAPVVIRDSNGEVVPRLSHRDANRVTAAAFVKLLFMLINAHDDVSAPAGPIHQLRHTHQRSRWLIEAAITELIMVGSPVGQPLHTPLDHAELPVREGNSQSVRDLALLGLDALFPAEGGDRLLIPFARLLQLATRQYILVAQLGLDRPRRFLTWDAPLLPAQHRPSPLQTLAKNVLPVNREFVVEYETEIPRSVKAYHLTLEVRQEISVRRFLMASDADEEFVEVLAQDLESVARRAARLGDHHKLLELEMQGIASRLAELGRRRLVDLASYEAYLARLPIPVGPGSAPPPPRLTADEVIAALSAGDCSLDVLAAFCAHYAADGMQHLARSGLPGPALLNIAAGLRATQVGRDVTTDNDPREHGAHAHWRRPSVELSPKSTEPVRVFAFMALADEAPALIESITRMVAGLALVVLGIGTLLSGGIAWLYSSAVSEDFAPDQADAVVAVLLLVPGLLLARLDLPSTKSVLGQLHKFQRTLAAASVVVTTALAIVVGTVHSDREMTRLFQLALGVLILILICCLCEFYARRIHRSSSVPRSARVPRWLRDARGAARRTVEPDDFFDARGEV</sequence>
<feature type="transmembrane region" description="Helical" evidence="1">
    <location>
        <begin position="594"/>
        <end position="612"/>
    </location>
</feature>
<keyword evidence="3" id="KW-1185">Reference proteome</keyword>
<dbReference type="RefSeq" id="WP_213007778.1">
    <property type="nucleotide sequence ID" value="NZ_BOQN01000050.1"/>
</dbReference>
<keyword evidence="1" id="KW-1133">Transmembrane helix</keyword>
<keyword evidence="1" id="KW-0472">Membrane</keyword>
<comment type="caution">
    <text evidence="2">The sequence shown here is derived from an EMBL/GenBank/DDBJ whole genome shotgun (WGS) entry which is preliminary data.</text>
</comment>
<proteinExistence type="predicted"/>
<gene>
    <name evidence="2" type="ORF">Ato02nite_036800</name>
</gene>
<feature type="transmembrane region" description="Helical" evidence="1">
    <location>
        <begin position="556"/>
        <end position="573"/>
    </location>
</feature>
<feature type="transmembrane region" description="Helical" evidence="1">
    <location>
        <begin position="624"/>
        <end position="642"/>
    </location>
</feature>
<dbReference type="Proteomes" id="UP000677082">
    <property type="component" value="Unassembled WGS sequence"/>
</dbReference>
<keyword evidence="1" id="KW-0812">Transmembrane</keyword>
<accession>A0A919TBA2</accession>
<dbReference type="EMBL" id="BOQN01000050">
    <property type="protein sequence ID" value="GIM91887.1"/>
    <property type="molecule type" value="Genomic_DNA"/>
</dbReference>
<evidence type="ECO:0000313" key="2">
    <source>
        <dbReference type="EMBL" id="GIM91887.1"/>
    </source>
</evidence>
<dbReference type="AlphaFoldDB" id="A0A919TBA2"/>